<dbReference type="InterPro" id="IPR014569">
    <property type="entry name" value="Ubq_cyt-c_CBP3-rel"/>
</dbReference>
<dbReference type="InterPro" id="IPR007129">
    <property type="entry name" value="Ubiqinol_cyt_c_chaperone_CPB3"/>
</dbReference>
<protein>
    <submittedName>
        <fullName evidence="4">Ubiquinol-cytochrome C chaperone family protein</fullName>
    </submittedName>
</protein>
<keyword evidence="5" id="KW-1185">Reference proteome</keyword>
<dbReference type="PANTHER" id="PTHR12184:SF1">
    <property type="entry name" value="UBIQUINOL-CYTOCHROME-C REDUCTASE COMPLEX ASSEMBLY FACTOR 1"/>
    <property type="match status" value="1"/>
</dbReference>
<dbReference type="PIRSF" id="PIRSF032079">
    <property type="entry name" value="UCP032079"/>
    <property type="match status" value="1"/>
</dbReference>
<reference evidence="4 5" key="1">
    <citation type="submission" date="2023-05" db="EMBL/GenBank/DDBJ databases">
        <title>Chelatococcus sp. nov., a moderately thermophilic bacterium isolated from hot spring microbial mat.</title>
        <authorList>
            <person name="Hu C.-J."/>
            <person name="Li W.-J."/>
        </authorList>
    </citation>
    <scope>NUCLEOTIDE SEQUENCE [LARGE SCALE GENOMIC DNA]</scope>
    <source>
        <strain evidence="4 5">SYSU G07232</strain>
    </source>
</reference>
<evidence type="ECO:0000256" key="1">
    <source>
        <dbReference type="ARBA" id="ARBA00006407"/>
    </source>
</evidence>
<sequence>MILRLFRRDHGGNVVETLYQRTAEASRAPALYAALGVPDTLEGRFEALTLHLFLVLRRLRGLPAPAGDVGQELVDVSFRELERALREIGIGDLSVPKKMKTIAKAFYGRVKSYDEALASEDAGALAETLARNVCGGGAPAFGLAAYVRAAEADLAGFDLEALLAAEAPFPPAARFAGECS</sequence>
<name>A0ABT7AE77_9HYPH</name>
<organism evidence="4 5">
    <name type="scientific">Chelatococcus albus</name>
    <dbReference type="NCBI Taxonomy" id="3047466"/>
    <lineage>
        <taxon>Bacteria</taxon>
        <taxon>Pseudomonadati</taxon>
        <taxon>Pseudomonadota</taxon>
        <taxon>Alphaproteobacteria</taxon>
        <taxon>Hyphomicrobiales</taxon>
        <taxon>Chelatococcaceae</taxon>
        <taxon>Chelatococcus</taxon>
    </lineage>
</organism>
<gene>
    <name evidence="4" type="ORF">QNA08_01545</name>
</gene>
<dbReference type="RefSeq" id="WP_283738917.1">
    <property type="nucleotide sequence ID" value="NZ_JASJEV010000001.1"/>
</dbReference>
<feature type="domain" description="Ubiquinol-cytochrome c chaperone" evidence="3">
    <location>
        <begin position="34"/>
        <end position="167"/>
    </location>
</feature>
<accession>A0ABT7AE77</accession>
<comment type="similarity">
    <text evidence="1">Belongs to the CBP3 family.</text>
</comment>
<dbReference type="Pfam" id="PF03981">
    <property type="entry name" value="Ubiq_cyt_C_chap"/>
    <property type="match status" value="1"/>
</dbReference>
<comment type="caution">
    <text evidence="4">The sequence shown here is derived from an EMBL/GenBank/DDBJ whole genome shotgun (WGS) entry which is preliminary data.</text>
</comment>
<evidence type="ECO:0000313" key="4">
    <source>
        <dbReference type="EMBL" id="MDJ1156926.1"/>
    </source>
</evidence>
<dbReference type="InterPro" id="IPR021150">
    <property type="entry name" value="Ubiq_cyt_c_chap"/>
</dbReference>
<comment type="similarity">
    <text evidence="2">Belongs to the UPF0174 family.</text>
</comment>
<evidence type="ECO:0000313" key="5">
    <source>
        <dbReference type="Proteomes" id="UP001321492"/>
    </source>
</evidence>
<dbReference type="Proteomes" id="UP001321492">
    <property type="component" value="Unassembled WGS sequence"/>
</dbReference>
<dbReference type="EMBL" id="JASJEV010000001">
    <property type="protein sequence ID" value="MDJ1156926.1"/>
    <property type="molecule type" value="Genomic_DNA"/>
</dbReference>
<evidence type="ECO:0000259" key="3">
    <source>
        <dbReference type="Pfam" id="PF03981"/>
    </source>
</evidence>
<evidence type="ECO:0000256" key="2">
    <source>
        <dbReference type="ARBA" id="ARBA00006436"/>
    </source>
</evidence>
<dbReference type="PANTHER" id="PTHR12184">
    <property type="entry name" value="UBIQUINOL-CYTOCHROME C REDUCTASE COMPLEX ASSEMBLY FACTOR 1 FAMILY MEMBER"/>
    <property type="match status" value="1"/>
</dbReference>
<proteinExistence type="inferred from homology"/>